<evidence type="ECO:0000256" key="1">
    <source>
        <dbReference type="SAM" id="SignalP"/>
    </source>
</evidence>
<protein>
    <recommendedName>
        <fullName evidence="4">Porin</fullName>
    </recommendedName>
</protein>
<dbReference type="Pfam" id="PF07396">
    <property type="entry name" value="Porin_O_P"/>
    <property type="match status" value="1"/>
</dbReference>
<dbReference type="EMBL" id="BMYD01000008">
    <property type="protein sequence ID" value="GHA90370.1"/>
    <property type="molecule type" value="Genomic_DNA"/>
</dbReference>
<feature type="chain" id="PRO_5037104375" description="Porin" evidence="1">
    <location>
        <begin position="25"/>
        <end position="357"/>
    </location>
</feature>
<dbReference type="InterPro" id="IPR010870">
    <property type="entry name" value="Porin_O/P"/>
</dbReference>
<accession>A0A918WAS9</accession>
<dbReference type="InterPro" id="IPR023614">
    <property type="entry name" value="Porin_dom_sf"/>
</dbReference>
<dbReference type="SUPFAM" id="SSF56935">
    <property type="entry name" value="Porins"/>
    <property type="match status" value="1"/>
</dbReference>
<name>A0A918WAS9_9GAMM</name>
<dbReference type="Proteomes" id="UP000646426">
    <property type="component" value="Unassembled WGS sequence"/>
</dbReference>
<dbReference type="RefSeq" id="WP_189457941.1">
    <property type="nucleotide sequence ID" value="NZ_BMYD01000008.1"/>
</dbReference>
<dbReference type="Gene3D" id="2.40.160.10">
    <property type="entry name" value="Porin"/>
    <property type="match status" value="1"/>
</dbReference>
<sequence>MKRTLLHLAPLSSVLLLASPTALAGELDLSPTANVQYDLVRFDSDDARLHDDHAFRRARLGFKLKGDAWQFVAEHDLADRTPPDAYVEWTPAKGHSLRVGQFKQPFLLEDAISDKQSPFLEQAPIGAFGISRRLGVEYARQAGWGTVNAAVIGQRLDGTNEGLGVATRATWKLRGRDGEVLHIGGGLASESPEAGRAAFSTHPGTTMTDVRLARTGALRRVDRLDRAAIEALWIRGAWSVQGEHAQVAVARDASADADGHAQSVLATWSPTGHARSYKRGVPGAPSGEGRAWELAARWSAIDLDSRAVAGGSMQQFAVAATCYVNDHLRVGANLVRSERNGVTDEPLLAAMRVQLTY</sequence>
<reference evidence="2" key="2">
    <citation type="submission" date="2020-09" db="EMBL/GenBank/DDBJ databases">
        <authorList>
            <person name="Sun Q."/>
            <person name="Kim S."/>
        </authorList>
    </citation>
    <scope>NUCLEOTIDE SEQUENCE</scope>
    <source>
        <strain evidence="2">KCTC 23077</strain>
    </source>
</reference>
<feature type="signal peptide" evidence="1">
    <location>
        <begin position="1"/>
        <end position="24"/>
    </location>
</feature>
<reference evidence="2" key="1">
    <citation type="journal article" date="2014" name="Int. J. Syst. Evol. Microbiol.">
        <title>Complete genome sequence of Corynebacterium casei LMG S-19264T (=DSM 44701T), isolated from a smear-ripened cheese.</title>
        <authorList>
            <consortium name="US DOE Joint Genome Institute (JGI-PGF)"/>
            <person name="Walter F."/>
            <person name="Albersmeier A."/>
            <person name="Kalinowski J."/>
            <person name="Ruckert C."/>
        </authorList>
    </citation>
    <scope>NUCLEOTIDE SEQUENCE</scope>
    <source>
        <strain evidence="2">KCTC 23077</strain>
    </source>
</reference>
<comment type="caution">
    <text evidence="2">The sequence shown here is derived from an EMBL/GenBank/DDBJ whole genome shotgun (WGS) entry which is preliminary data.</text>
</comment>
<gene>
    <name evidence="2" type="ORF">GCM10007067_30230</name>
</gene>
<keyword evidence="3" id="KW-1185">Reference proteome</keyword>
<evidence type="ECO:0000313" key="3">
    <source>
        <dbReference type="Proteomes" id="UP000646426"/>
    </source>
</evidence>
<organism evidence="2 3">
    <name type="scientific">Cognatilysobacter bugurensis</name>
    <dbReference type="NCBI Taxonomy" id="543356"/>
    <lineage>
        <taxon>Bacteria</taxon>
        <taxon>Pseudomonadati</taxon>
        <taxon>Pseudomonadota</taxon>
        <taxon>Gammaproteobacteria</taxon>
        <taxon>Lysobacterales</taxon>
        <taxon>Lysobacteraceae</taxon>
        <taxon>Cognatilysobacter</taxon>
    </lineage>
</organism>
<evidence type="ECO:0008006" key="4">
    <source>
        <dbReference type="Google" id="ProtNLM"/>
    </source>
</evidence>
<evidence type="ECO:0000313" key="2">
    <source>
        <dbReference type="EMBL" id="GHA90370.1"/>
    </source>
</evidence>
<keyword evidence="1" id="KW-0732">Signal</keyword>
<dbReference type="AlphaFoldDB" id="A0A918WAS9"/>
<proteinExistence type="predicted"/>